<sequence length="288" mass="33076">MHHLRARLYIYDKWNKVIFVLVSLLCCINSYTYAQSNALEYNYETIELSCPSNDNEVAELYKAGLKALNSPKFYNVAGKIFFSLIERDKTLCDAYFYTGVSLTKQDKHDAAVSYYYYADSLATKSNSVFKEELAEAALRVGNVGLARKKYEELITDFPDDPDGYYGIGLTATSLGDIANGLQKLSIAEGLYIAENTWTPQRQQEVYLMKGILFIADTQYRSGLEYLDKCYNAFSKLDDFNANYAIACDELYKETRDENYKIKIQEALSRIKDKEKLNDAFLKRFELIK</sequence>
<gene>
    <name evidence="1" type="ORF">AV926_07110</name>
</gene>
<evidence type="ECO:0000313" key="1">
    <source>
        <dbReference type="EMBL" id="KZE82621.1"/>
    </source>
</evidence>
<name>A0A161UX87_9FLAO</name>
<dbReference type="Proteomes" id="UP000076630">
    <property type="component" value="Unassembled WGS sequence"/>
</dbReference>
<evidence type="ECO:0000313" key="2">
    <source>
        <dbReference type="Proteomes" id="UP000076630"/>
    </source>
</evidence>
<dbReference type="EMBL" id="LQNU01000044">
    <property type="protein sequence ID" value="KZE82621.1"/>
    <property type="molecule type" value="Genomic_DNA"/>
</dbReference>
<dbReference type="Gene3D" id="1.25.40.10">
    <property type="entry name" value="Tetratricopeptide repeat domain"/>
    <property type="match status" value="1"/>
</dbReference>
<dbReference type="SUPFAM" id="SSF48452">
    <property type="entry name" value="TPR-like"/>
    <property type="match status" value="1"/>
</dbReference>
<dbReference type="RefSeq" id="WP_038988359.1">
    <property type="nucleotide sequence ID" value="NZ_JACAJN010000041.1"/>
</dbReference>
<comment type="caution">
    <text evidence="1">The sequence shown here is derived from an EMBL/GenBank/DDBJ whole genome shotgun (WGS) entry which is preliminary data.</text>
</comment>
<dbReference type="AlphaFoldDB" id="A0A161UX87"/>
<keyword evidence="2" id="KW-1185">Reference proteome</keyword>
<protein>
    <submittedName>
        <fullName evidence="1">Uncharacterized protein</fullName>
    </submittedName>
</protein>
<accession>A0A161UX87</accession>
<organism evidence="1 2">
    <name type="scientific">Myroides marinus</name>
    <dbReference type="NCBI Taxonomy" id="703342"/>
    <lineage>
        <taxon>Bacteria</taxon>
        <taxon>Pseudomonadati</taxon>
        <taxon>Bacteroidota</taxon>
        <taxon>Flavobacteriia</taxon>
        <taxon>Flavobacteriales</taxon>
        <taxon>Flavobacteriaceae</taxon>
        <taxon>Myroides</taxon>
    </lineage>
</organism>
<reference evidence="1 2" key="1">
    <citation type="submission" date="2016-01" db="EMBL/GenBank/DDBJ databases">
        <title>Whole genome sequencing of Myroides marinus L41.</title>
        <authorList>
            <person name="Hong K.W."/>
        </authorList>
    </citation>
    <scope>NUCLEOTIDE SEQUENCE [LARGE SCALE GENOMIC DNA]</scope>
    <source>
        <strain evidence="1 2">L41</strain>
    </source>
</reference>
<dbReference type="OrthoDB" id="1251509at2"/>
<proteinExistence type="predicted"/>
<dbReference type="InterPro" id="IPR011990">
    <property type="entry name" value="TPR-like_helical_dom_sf"/>
</dbReference>